<dbReference type="InterPro" id="IPR001680">
    <property type="entry name" value="WD40_rpt"/>
</dbReference>
<gene>
    <name evidence="5" type="ORF">OSB1V03_LOCUS4605</name>
</gene>
<evidence type="ECO:0000256" key="3">
    <source>
        <dbReference type="SAM" id="MobiDB-lite"/>
    </source>
</evidence>
<dbReference type="OrthoDB" id="19944at2759"/>
<evidence type="ECO:0000313" key="5">
    <source>
        <dbReference type="EMBL" id="CAD7624159.1"/>
    </source>
</evidence>
<comment type="similarity">
    <text evidence="1">Belongs to the WD repeat L(2)GL family.</text>
</comment>
<organism evidence="5">
    <name type="scientific">Medioppia subpectinata</name>
    <dbReference type="NCBI Taxonomy" id="1979941"/>
    <lineage>
        <taxon>Eukaryota</taxon>
        <taxon>Metazoa</taxon>
        <taxon>Ecdysozoa</taxon>
        <taxon>Arthropoda</taxon>
        <taxon>Chelicerata</taxon>
        <taxon>Arachnida</taxon>
        <taxon>Acari</taxon>
        <taxon>Acariformes</taxon>
        <taxon>Sarcoptiformes</taxon>
        <taxon>Oribatida</taxon>
        <taxon>Brachypylina</taxon>
        <taxon>Oppioidea</taxon>
        <taxon>Oppiidae</taxon>
        <taxon>Medioppia</taxon>
    </lineage>
</organism>
<name>A0A7R9KJE5_9ACAR</name>
<dbReference type="InterPro" id="IPR013577">
    <property type="entry name" value="LLGL2"/>
</dbReference>
<dbReference type="InterPro" id="IPR015943">
    <property type="entry name" value="WD40/YVTN_repeat-like_dom_sf"/>
</dbReference>
<dbReference type="AlphaFoldDB" id="A0A7R9KJE5"/>
<feature type="domain" description="Lethal giant larvae homologue 2" evidence="4">
    <location>
        <begin position="168"/>
        <end position="232"/>
    </location>
</feature>
<dbReference type="EMBL" id="CAJPIZ010002135">
    <property type="protein sequence ID" value="CAG2104589.1"/>
    <property type="molecule type" value="Genomic_DNA"/>
</dbReference>
<protein>
    <recommendedName>
        <fullName evidence="4">Lethal giant larvae homologue 2 domain-containing protein</fullName>
    </recommendedName>
</protein>
<dbReference type="Pfam" id="PF08366">
    <property type="entry name" value="LLGL"/>
    <property type="match status" value="2"/>
</dbReference>
<reference evidence="5" key="1">
    <citation type="submission" date="2020-11" db="EMBL/GenBank/DDBJ databases">
        <authorList>
            <person name="Tran Van P."/>
        </authorList>
    </citation>
    <scope>NUCLEOTIDE SEQUENCE</scope>
</reference>
<sequence length="408" mass="45030">MYGILNNRSRKAHPGAVVHLSDCPIDSNKLLLGFESGCIVLWDLRNKSADYRIYYSEGLKSISWHHEGRQFIASHTDGSITTWGVKGGNKPVTTLYPHSKSGNDLKPELCKPIYKAEWRTVRNGEPYIIFSGGLPVGNSTSVGAGNQASSSQSPQPIPQSLSSKSLDKTNGSQSLTVMHGKSITVLEMEDNIIDFITLCETAYETDFSDPYAIVVLLHNDLVVVDLLSPGYPCFQNPYSMDLHESPVTYCYYLADCPTDLVYAFLTVGHKSNKRSGFSEREWPINGGEWGSSTCSYPELIITGHADGSIKFWDASSVHLHQLYKLKTAKLFEKPKINKSGGDSSSGTESGVGLQESDDPFAIEQLTFCTESRYLCIGGASSQVIGFRFSKHETHSEVPQNQYFSNHLL</sequence>
<feature type="compositionally biased region" description="Low complexity" evidence="3">
    <location>
        <begin position="149"/>
        <end position="164"/>
    </location>
</feature>
<evidence type="ECO:0000313" key="6">
    <source>
        <dbReference type="Proteomes" id="UP000759131"/>
    </source>
</evidence>
<dbReference type="GO" id="GO:0045159">
    <property type="term" value="F:myosin II binding"/>
    <property type="evidence" value="ECO:0007669"/>
    <property type="project" value="TreeGrafter"/>
</dbReference>
<dbReference type="GO" id="GO:0006893">
    <property type="term" value="P:Golgi to plasma membrane transport"/>
    <property type="evidence" value="ECO:0007669"/>
    <property type="project" value="TreeGrafter"/>
</dbReference>
<feature type="region of interest" description="Disordered" evidence="3">
    <location>
        <begin position="141"/>
        <end position="172"/>
    </location>
</feature>
<evidence type="ECO:0000256" key="1">
    <source>
        <dbReference type="ARBA" id="ARBA00008070"/>
    </source>
</evidence>
<dbReference type="InterPro" id="IPR036322">
    <property type="entry name" value="WD40_repeat_dom_sf"/>
</dbReference>
<dbReference type="GO" id="GO:0019905">
    <property type="term" value="F:syntaxin binding"/>
    <property type="evidence" value="ECO:0007669"/>
    <property type="project" value="TreeGrafter"/>
</dbReference>
<dbReference type="PANTHER" id="PTHR10241">
    <property type="entry name" value="LETHAL 2 GIANT LARVAE PROTEIN"/>
    <property type="match status" value="1"/>
</dbReference>
<dbReference type="SUPFAM" id="SSF50978">
    <property type="entry name" value="WD40 repeat-like"/>
    <property type="match status" value="1"/>
</dbReference>
<dbReference type="PANTHER" id="PTHR10241:SF25">
    <property type="entry name" value="TOMOSYN, ISOFORM C"/>
    <property type="match status" value="1"/>
</dbReference>
<dbReference type="GO" id="GO:0005096">
    <property type="term" value="F:GTPase activator activity"/>
    <property type="evidence" value="ECO:0007669"/>
    <property type="project" value="TreeGrafter"/>
</dbReference>
<dbReference type="GO" id="GO:0006887">
    <property type="term" value="P:exocytosis"/>
    <property type="evidence" value="ECO:0007669"/>
    <property type="project" value="UniProtKB-KW"/>
</dbReference>
<dbReference type="Gene3D" id="2.130.10.10">
    <property type="entry name" value="YVTN repeat-like/Quinoprotein amine dehydrogenase"/>
    <property type="match status" value="1"/>
</dbReference>
<keyword evidence="6" id="KW-1185">Reference proteome</keyword>
<dbReference type="GO" id="GO:0031201">
    <property type="term" value="C:SNARE complex"/>
    <property type="evidence" value="ECO:0007669"/>
    <property type="project" value="TreeGrafter"/>
</dbReference>
<dbReference type="GO" id="GO:0005886">
    <property type="term" value="C:plasma membrane"/>
    <property type="evidence" value="ECO:0007669"/>
    <property type="project" value="TreeGrafter"/>
</dbReference>
<evidence type="ECO:0000259" key="4">
    <source>
        <dbReference type="Pfam" id="PF08366"/>
    </source>
</evidence>
<dbReference type="EMBL" id="OC856710">
    <property type="protein sequence ID" value="CAD7624159.1"/>
    <property type="molecule type" value="Genomic_DNA"/>
</dbReference>
<evidence type="ECO:0000256" key="2">
    <source>
        <dbReference type="ARBA" id="ARBA00022483"/>
    </source>
</evidence>
<proteinExistence type="inferred from homology"/>
<dbReference type="Proteomes" id="UP000759131">
    <property type="component" value="Unassembled WGS sequence"/>
</dbReference>
<accession>A0A7R9KJE5</accession>
<feature type="domain" description="Lethal giant larvae homologue 2" evidence="4">
    <location>
        <begin position="107"/>
        <end position="136"/>
    </location>
</feature>
<dbReference type="SMART" id="SM00320">
    <property type="entry name" value="WD40"/>
    <property type="match status" value="3"/>
</dbReference>
<keyword evidence="2" id="KW-0268">Exocytosis</keyword>